<evidence type="ECO:0000256" key="8">
    <source>
        <dbReference type="ARBA" id="ARBA00022598"/>
    </source>
</evidence>
<dbReference type="SUPFAM" id="SSF53623">
    <property type="entry name" value="MurD-like peptide ligases, catalytic domain"/>
    <property type="match status" value="1"/>
</dbReference>
<gene>
    <name evidence="24" type="ORF">NQX30_03450</name>
</gene>
<evidence type="ECO:0000256" key="14">
    <source>
        <dbReference type="ARBA" id="ARBA00030048"/>
    </source>
</evidence>
<dbReference type="EC" id="6.3.2.17" evidence="6"/>
<organism evidence="24 25">
    <name type="scientific">Candidatus Doriopsillibacter californiensis</name>
    <dbReference type="NCBI Taxonomy" id="2970740"/>
    <lineage>
        <taxon>Bacteria</taxon>
        <taxon>Pseudomonadati</taxon>
        <taxon>Pseudomonadota</taxon>
        <taxon>Gammaproteobacteria</taxon>
        <taxon>Candidatus Tethybacterales</taxon>
        <taxon>Candidatus Persebacteraceae</taxon>
        <taxon>Candidatus Doriopsillibacter</taxon>
    </lineage>
</organism>
<dbReference type="PANTHER" id="PTHR11136">
    <property type="entry name" value="FOLYLPOLYGLUTAMATE SYNTHASE-RELATED"/>
    <property type="match status" value="1"/>
</dbReference>
<evidence type="ECO:0000256" key="2">
    <source>
        <dbReference type="ARBA" id="ARBA00004799"/>
    </source>
</evidence>
<comment type="pathway">
    <text evidence="3">Cofactor biosynthesis; tetrahydrofolylpolyglutamate biosynthesis.</text>
</comment>
<evidence type="ECO:0000256" key="9">
    <source>
        <dbReference type="ARBA" id="ARBA00022723"/>
    </source>
</evidence>
<comment type="catalytic activity">
    <reaction evidence="18">
        <text>10-formyltetrahydrofolyl-(gamma-L-Glu)(n) + L-glutamate + ATP = 10-formyltetrahydrofolyl-(gamma-L-Glu)(n+1) + ADP + phosphate + H(+)</text>
        <dbReference type="Rhea" id="RHEA:51904"/>
        <dbReference type="Rhea" id="RHEA-COMP:13088"/>
        <dbReference type="Rhea" id="RHEA-COMP:14300"/>
        <dbReference type="ChEBI" id="CHEBI:15378"/>
        <dbReference type="ChEBI" id="CHEBI:29985"/>
        <dbReference type="ChEBI" id="CHEBI:30616"/>
        <dbReference type="ChEBI" id="CHEBI:43474"/>
        <dbReference type="ChEBI" id="CHEBI:134413"/>
        <dbReference type="ChEBI" id="CHEBI:456216"/>
        <dbReference type="EC" id="6.3.2.17"/>
    </reaction>
</comment>
<comment type="catalytic activity">
    <reaction evidence="20">
        <text>7,8-dihydropteroate + L-glutamate + ATP = 7,8-dihydrofolate + ADP + phosphate + H(+)</text>
        <dbReference type="Rhea" id="RHEA:23584"/>
        <dbReference type="ChEBI" id="CHEBI:15378"/>
        <dbReference type="ChEBI" id="CHEBI:17839"/>
        <dbReference type="ChEBI" id="CHEBI:29985"/>
        <dbReference type="ChEBI" id="CHEBI:30616"/>
        <dbReference type="ChEBI" id="CHEBI:43474"/>
        <dbReference type="ChEBI" id="CHEBI:57451"/>
        <dbReference type="ChEBI" id="CHEBI:456216"/>
        <dbReference type="EC" id="6.3.2.12"/>
    </reaction>
</comment>
<dbReference type="InterPro" id="IPR036565">
    <property type="entry name" value="Mur-like_cat_sf"/>
</dbReference>
<feature type="domain" description="Mur ligase C-terminal" evidence="22">
    <location>
        <begin position="286"/>
        <end position="403"/>
    </location>
</feature>
<evidence type="ECO:0000256" key="1">
    <source>
        <dbReference type="ARBA" id="ARBA00002714"/>
    </source>
</evidence>
<dbReference type="InterPro" id="IPR001645">
    <property type="entry name" value="Folylpolyglutamate_synth"/>
</dbReference>
<evidence type="ECO:0000259" key="23">
    <source>
        <dbReference type="Pfam" id="PF08245"/>
    </source>
</evidence>
<reference evidence="24" key="2">
    <citation type="journal article" date="2023" name="Microbiome">
        <title>Synthase-selected sorting approach identifies a beta-lactone synthase in a nudibranch symbiotic bacterium.</title>
        <authorList>
            <person name="Dzunkova M."/>
            <person name="La Clair J.J."/>
            <person name="Tyml T."/>
            <person name="Doud D."/>
            <person name="Schulz F."/>
            <person name="Piquer-Esteban S."/>
            <person name="Porcel Sanchis D."/>
            <person name="Osborn A."/>
            <person name="Robinson D."/>
            <person name="Louie K.B."/>
            <person name="Bowen B.P."/>
            <person name="Bowers R.M."/>
            <person name="Lee J."/>
            <person name="Arnau V."/>
            <person name="Diaz-Villanueva W."/>
            <person name="Stepanauskas R."/>
            <person name="Gosliner T."/>
            <person name="Date S.V."/>
            <person name="Northen T.R."/>
            <person name="Cheng J.F."/>
            <person name="Burkart M.D."/>
            <person name="Woyke T."/>
        </authorList>
    </citation>
    <scope>NUCLEOTIDE SEQUENCE</scope>
    <source>
        <strain evidence="24">Df01</strain>
    </source>
</reference>
<comment type="function">
    <text evidence="1">Functions in two distinct reactions of the de novo folate biosynthetic pathway. Catalyzes the addition of a glutamate residue to dihydropteroate (7,8-dihydropteroate or H2Pte) to form dihydrofolate (7,8-dihydrofolate monoglutamate or H2Pte-Glu). Also catalyzes successive additions of L-glutamate to tetrahydrofolate or 10-formyltetrahydrofolate or 5,10-methylenetetrahydrofolate, leading to folylpolyglutamate derivatives.</text>
</comment>
<evidence type="ECO:0000256" key="21">
    <source>
        <dbReference type="PIRNR" id="PIRNR001563"/>
    </source>
</evidence>
<dbReference type="InterPro" id="IPR036615">
    <property type="entry name" value="Mur_ligase_C_dom_sf"/>
</dbReference>
<evidence type="ECO:0000256" key="20">
    <source>
        <dbReference type="ARBA" id="ARBA00049161"/>
    </source>
</evidence>
<evidence type="ECO:0000256" key="10">
    <source>
        <dbReference type="ARBA" id="ARBA00022741"/>
    </source>
</evidence>
<evidence type="ECO:0000256" key="12">
    <source>
        <dbReference type="ARBA" id="ARBA00022842"/>
    </source>
</evidence>
<protein>
    <recommendedName>
        <fullName evidence="7">Dihydrofolate synthase/folylpolyglutamate synthase</fullName>
        <ecNumber evidence="5">6.3.2.12</ecNumber>
        <ecNumber evidence="6">6.3.2.17</ecNumber>
    </recommendedName>
    <alternativeName>
        <fullName evidence="16">Folylpoly-gamma-glutamate synthetase-dihydrofolate synthetase</fullName>
    </alternativeName>
    <alternativeName>
        <fullName evidence="14">Folylpolyglutamate synthetase</fullName>
    </alternativeName>
    <alternativeName>
        <fullName evidence="15">Tetrahydrofolylpolyglutamate synthase</fullName>
    </alternativeName>
</protein>
<keyword evidence="8 21" id="KW-0436">Ligase</keyword>
<name>A0ABT7QL59_9GAMM</name>
<evidence type="ECO:0000256" key="18">
    <source>
        <dbReference type="ARBA" id="ARBA00047808"/>
    </source>
</evidence>
<evidence type="ECO:0000256" key="16">
    <source>
        <dbReference type="ARBA" id="ARBA00032510"/>
    </source>
</evidence>
<reference evidence="24" key="1">
    <citation type="submission" date="2022-08" db="EMBL/GenBank/DDBJ databases">
        <authorList>
            <person name="Dzunkova M."/>
            <person name="La Clair J."/>
            <person name="Tyml T."/>
            <person name="Doud D."/>
            <person name="Schulz F."/>
            <person name="Piquer S."/>
            <person name="Porcel Sanchis D."/>
            <person name="Osborn A."/>
            <person name="Robinson D."/>
            <person name="Louie K.B."/>
            <person name="Bowen B.P."/>
            <person name="Bowers R."/>
            <person name="Lee J."/>
            <person name="Arnau Llombart V."/>
            <person name="Diaz Villanueva W."/>
            <person name="Gosliner T."/>
            <person name="Northen T."/>
            <person name="Cheng J.-F."/>
            <person name="Burkart M.D."/>
            <person name="Woyke T."/>
        </authorList>
    </citation>
    <scope>NUCLEOTIDE SEQUENCE</scope>
    <source>
        <strain evidence="24">Df01</strain>
    </source>
</reference>
<keyword evidence="13" id="KW-0289">Folate biosynthesis</keyword>
<evidence type="ECO:0000313" key="25">
    <source>
        <dbReference type="Proteomes" id="UP001168167"/>
    </source>
</evidence>
<evidence type="ECO:0000256" key="4">
    <source>
        <dbReference type="ARBA" id="ARBA00008276"/>
    </source>
</evidence>
<dbReference type="Proteomes" id="UP001168167">
    <property type="component" value="Unassembled WGS sequence"/>
</dbReference>
<comment type="pathway">
    <text evidence="2">Cofactor biosynthesis; tetrahydrofolate biosynthesis; 7,8-dihydrofolate from 2-amino-4-hydroxy-6-hydroxymethyl-7,8-dihydropteridine diphosphate and 4-aminobenzoate: step 2/2.</text>
</comment>
<keyword evidence="11 21" id="KW-0067">ATP-binding</keyword>
<evidence type="ECO:0000256" key="17">
    <source>
        <dbReference type="ARBA" id="ARBA00047493"/>
    </source>
</evidence>
<evidence type="ECO:0000313" key="24">
    <source>
        <dbReference type="EMBL" id="MDM5147425.1"/>
    </source>
</evidence>
<dbReference type="Pfam" id="PF02875">
    <property type="entry name" value="Mur_ligase_C"/>
    <property type="match status" value="1"/>
</dbReference>
<dbReference type="EMBL" id="JANQAO010000002">
    <property type="protein sequence ID" value="MDM5147425.1"/>
    <property type="molecule type" value="Genomic_DNA"/>
</dbReference>
<evidence type="ECO:0000256" key="19">
    <source>
        <dbReference type="ARBA" id="ARBA00049035"/>
    </source>
</evidence>
<comment type="catalytic activity">
    <reaction evidence="19">
        <text>(6R)-5,10-methylenetetrahydrofolyl-(gamma-L-Glu)(n) + L-glutamate + ATP = (6R)-5,10-methylenetetrahydrofolyl-(gamma-L-Glu)(n+1) + ADP + phosphate + H(+)</text>
        <dbReference type="Rhea" id="RHEA:51912"/>
        <dbReference type="Rhea" id="RHEA-COMP:13257"/>
        <dbReference type="Rhea" id="RHEA-COMP:13258"/>
        <dbReference type="ChEBI" id="CHEBI:15378"/>
        <dbReference type="ChEBI" id="CHEBI:29985"/>
        <dbReference type="ChEBI" id="CHEBI:30616"/>
        <dbReference type="ChEBI" id="CHEBI:43474"/>
        <dbReference type="ChEBI" id="CHEBI:136572"/>
        <dbReference type="ChEBI" id="CHEBI:456216"/>
        <dbReference type="EC" id="6.3.2.17"/>
    </reaction>
</comment>
<dbReference type="PANTHER" id="PTHR11136:SF0">
    <property type="entry name" value="DIHYDROFOLATE SYNTHETASE-RELATED"/>
    <property type="match status" value="1"/>
</dbReference>
<evidence type="ECO:0000256" key="11">
    <source>
        <dbReference type="ARBA" id="ARBA00022840"/>
    </source>
</evidence>
<dbReference type="SUPFAM" id="SSF53244">
    <property type="entry name" value="MurD-like peptide ligases, peptide-binding domain"/>
    <property type="match status" value="1"/>
</dbReference>
<evidence type="ECO:0000259" key="22">
    <source>
        <dbReference type="Pfam" id="PF02875"/>
    </source>
</evidence>
<dbReference type="Gene3D" id="3.40.1190.10">
    <property type="entry name" value="Mur-like, catalytic domain"/>
    <property type="match status" value="1"/>
</dbReference>
<evidence type="ECO:0000256" key="6">
    <source>
        <dbReference type="ARBA" id="ARBA00013025"/>
    </source>
</evidence>
<dbReference type="Gene3D" id="3.90.190.20">
    <property type="entry name" value="Mur ligase, C-terminal domain"/>
    <property type="match status" value="1"/>
</dbReference>
<comment type="caution">
    <text evidence="24">The sequence shown here is derived from an EMBL/GenBank/DDBJ whole genome shotgun (WGS) entry which is preliminary data.</text>
</comment>
<sequence length="417" mass="44773">MESALDTWLITLESRHSTLIDLGLDRVGKVRQQLNLSLTMPVITVGGTNGKGSVCALLKTIFKAAGIRAGCYTSPHLLKFNERIQVDGEIAPDSALIAAFEAVEEARQYTGESLTYFEFTTLAAAWLFAQEQCDIVILEVGLGGRLDAVNIFTPTVAVVTSIGFDHMDYLGDNIESIAKEKAGIFRAHRPAIIGDAKAPAALMEEAKKTNAHIVLAGRDFCTEQTAGSWHYRGQRQLYDIPLPALRGSHQLANAAAVIAALERLPTAYWPGTSALRKGLHAVELLGRSQILPGSPPVILDVAHNEAAAVVLERLLFDMGYFPCTTAVLGMLARKDPATFVRPLLRRITHWYVAPVGDGNPHSIADAVSEAGGDVTVCDSIVAAAAQARAYCGTDGRMLVTGSFATVASYLQHVKPKN</sequence>
<dbReference type="Pfam" id="PF08245">
    <property type="entry name" value="Mur_ligase_M"/>
    <property type="match status" value="1"/>
</dbReference>
<comment type="similarity">
    <text evidence="4 21">Belongs to the folylpolyglutamate synthase family.</text>
</comment>
<keyword evidence="9" id="KW-0479">Metal-binding</keyword>
<feature type="domain" description="Mur ligase central" evidence="23">
    <location>
        <begin position="45"/>
        <end position="260"/>
    </location>
</feature>
<evidence type="ECO:0000256" key="7">
    <source>
        <dbReference type="ARBA" id="ARBA00019357"/>
    </source>
</evidence>
<keyword evidence="10 21" id="KW-0547">Nucleotide-binding</keyword>
<evidence type="ECO:0000256" key="5">
    <source>
        <dbReference type="ARBA" id="ARBA00013023"/>
    </source>
</evidence>
<proteinExistence type="inferred from homology"/>
<dbReference type="InterPro" id="IPR004101">
    <property type="entry name" value="Mur_ligase_C"/>
</dbReference>
<comment type="catalytic activity">
    <reaction evidence="17">
        <text>(6S)-5,6,7,8-tetrahydrofolyl-(gamma-L-Glu)(n) + L-glutamate + ATP = (6S)-5,6,7,8-tetrahydrofolyl-(gamma-L-Glu)(n+1) + ADP + phosphate + H(+)</text>
        <dbReference type="Rhea" id="RHEA:10580"/>
        <dbReference type="Rhea" id="RHEA-COMP:14738"/>
        <dbReference type="Rhea" id="RHEA-COMP:14740"/>
        <dbReference type="ChEBI" id="CHEBI:15378"/>
        <dbReference type="ChEBI" id="CHEBI:29985"/>
        <dbReference type="ChEBI" id="CHEBI:30616"/>
        <dbReference type="ChEBI" id="CHEBI:43474"/>
        <dbReference type="ChEBI" id="CHEBI:141005"/>
        <dbReference type="ChEBI" id="CHEBI:456216"/>
        <dbReference type="EC" id="6.3.2.17"/>
    </reaction>
</comment>
<evidence type="ECO:0000256" key="3">
    <source>
        <dbReference type="ARBA" id="ARBA00005150"/>
    </source>
</evidence>
<keyword evidence="25" id="KW-1185">Reference proteome</keyword>
<dbReference type="EC" id="6.3.2.12" evidence="5"/>
<dbReference type="InterPro" id="IPR013221">
    <property type="entry name" value="Mur_ligase_cen"/>
</dbReference>
<evidence type="ECO:0000256" key="13">
    <source>
        <dbReference type="ARBA" id="ARBA00022909"/>
    </source>
</evidence>
<keyword evidence="12" id="KW-0460">Magnesium</keyword>
<dbReference type="NCBIfam" id="TIGR01499">
    <property type="entry name" value="folC"/>
    <property type="match status" value="1"/>
</dbReference>
<dbReference type="PIRSF" id="PIRSF001563">
    <property type="entry name" value="Folylpolyglu_synth"/>
    <property type="match status" value="1"/>
</dbReference>
<accession>A0ABT7QL59</accession>
<evidence type="ECO:0000256" key="15">
    <source>
        <dbReference type="ARBA" id="ARBA00030592"/>
    </source>
</evidence>